<dbReference type="RefSeq" id="WP_407326431.1">
    <property type="nucleotide sequence ID" value="NZ_CP136865.1"/>
</dbReference>
<protein>
    <submittedName>
        <fullName evidence="1">CsiV family protein</fullName>
    </submittedName>
</protein>
<accession>A0ABZ0IAA8</accession>
<sequence>MKRPNNFLASFRLAPDSLSGSAPGNLLSTLFGAAVSAFFSVSASAEVPDELAENWYRTEILIFVREDAESRRSEQWEPLPELNYPERYQYLIDPAMADRRLQESLGYESIVDGRGRQALRVPAPIEEVLDHSRPDAITVPLPEPDVLLPADEATIALTVDPNNPNLDPNEPPIDLESPIVSLPYELLSRDSLEFRTQARSLRRRGERVVFHGSWWAQLNEQDETPSLIIDRSGDMDSTDWPALQGSLKVYRSRYLHLVLDLWLNTLGEYLPEGWQIDTPPLSPASLVVRTLSGKNIDPWTPATVVLPGEASLGQTVDNSTDVSTDNETLDEAITDAATELEDEEAIPSYPWRHAIVHRQTRRMRSGETHYLDHPVIGVIVKVTPMSDEALPLVTSDMREFRERHALPVEILQVEPEAEDEND</sequence>
<organism evidence="1 2">
    <name type="scientific">Congregibacter brevis</name>
    <dbReference type="NCBI Taxonomy" id="3081201"/>
    <lineage>
        <taxon>Bacteria</taxon>
        <taxon>Pseudomonadati</taxon>
        <taxon>Pseudomonadota</taxon>
        <taxon>Gammaproteobacteria</taxon>
        <taxon>Cellvibrionales</taxon>
        <taxon>Halieaceae</taxon>
        <taxon>Congregibacter</taxon>
    </lineage>
</organism>
<keyword evidence="2" id="KW-1185">Reference proteome</keyword>
<dbReference type="Proteomes" id="UP001626549">
    <property type="component" value="Chromosome"/>
</dbReference>
<evidence type="ECO:0000313" key="2">
    <source>
        <dbReference type="Proteomes" id="UP001626549"/>
    </source>
</evidence>
<gene>
    <name evidence="1" type="ORF">R0137_10780</name>
</gene>
<name>A0ABZ0IAA8_9GAMM</name>
<reference evidence="1 2" key="1">
    <citation type="submission" date="2023-10" db="EMBL/GenBank/DDBJ databases">
        <title>Two novel species belonging to the OM43/NOR5 clade.</title>
        <authorList>
            <person name="Park M."/>
        </authorList>
    </citation>
    <scope>NUCLEOTIDE SEQUENCE [LARGE SCALE GENOMIC DNA]</scope>
    <source>
        <strain evidence="1 2">IMCC45268</strain>
    </source>
</reference>
<dbReference type="InterPro" id="IPR021241">
    <property type="entry name" value="CsiV"/>
</dbReference>
<dbReference type="Pfam" id="PF10972">
    <property type="entry name" value="CsiV"/>
    <property type="match status" value="1"/>
</dbReference>
<evidence type="ECO:0000313" key="1">
    <source>
        <dbReference type="EMBL" id="WOJ95729.1"/>
    </source>
</evidence>
<dbReference type="EMBL" id="CP136865">
    <property type="protein sequence ID" value="WOJ95729.1"/>
    <property type="molecule type" value="Genomic_DNA"/>
</dbReference>
<proteinExistence type="predicted"/>